<dbReference type="GO" id="GO:0004526">
    <property type="term" value="F:ribonuclease P activity"/>
    <property type="evidence" value="ECO:0007669"/>
    <property type="project" value="UniProtKB-UniRule"/>
</dbReference>
<dbReference type="GO" id="GO:0042781">
    <property type="term" value="F:3'-tRNA processing endoribonuclease activity"/>
    <property type="evidence" value="ECO:0007669"/>
    <property type="project" value="TreeGrafter"/>
</dbReference>
<comment type="caution">
    <text evidence="8">The sequence shown here is derived from an EMBL/GenBank/DDBJ whole genome shotgun (WGS) entry which is preliminary data.</text>
</comment>
<evidence type="ECO:0000256" key="4">
    <source>
        <dbReference type="ARBA" id="ARBA00022801"/>
    </source>
</evidence>
<evidence type="ECO:0000256" key="2">
    <source>
        <dbReference type="ARBA" id="ARBA00022722"/>
    </source>
</evidence>
<evidence type="ECO:0000256" key="1">
    <source>
        <dbReference type="ARBA" id="ARBA00022694"/>
    </source>
</evidence>
<organism evidence="8 9">
    <name type="scientific">Candidatus Mediterraneibacter quadrami</name>
    <dbReference type="NCBI Taxonomy" id="2838684"/>
    <lineage>
        <taxon>Bacteria</taxon>
        <taxon>Bacillati</taxon>
        <taxon>Bacillota</taxon>
        <taxon>Clostridia</taxon>
        <taxon>Lachnospirales</taxon>
        <taxon>Lachnospiraceae</taxon>
        <taxon>Mediterraneibacter</taxon>
    </lineage>
</organism>
<evidence type="ECO:0000256" key="7">
    <source>
        <dbReference type="NCBIfam" id="TIGR00188"/>
    </source>
</evidence>
<keyword evidence="1 6" id="KW-0819">tRNA processing</keyword>
<dbReference type="GO" id="GO:0001682">
    <property type="term" value="P:tRNA 5'-leader removal"/>
    <property type="evidence" value="ECO:0007669"/>
    <property type="project" value="UniProtKB-UniRule"/>
</dbReference>
<gene>
    <name evidence="6 8" type="primary">rnpA</name>
    <name evidence="8" type="ORF">H9910_10060</name>
</gene>
<dbReference type="GO" id="GO:0000049">
    <property type="term" value="F:tRNA binding"/>
    <property type="evidence" value="ECO:0007669"/>
    <property type="project" value="UniProtKB-UniRule"/>
</dbReference>
<comment type="catalytic activity">
    <reaction evidence="6">
        <text>Endonucleolytic cleavage of RNA, removing 5'-extranucleotides from tRNA precursor.</text>
        <dbReference type="EC" id="3.1.26.5"/>
    </reaction>
</comment>
<name>A0A9D2U6S7_9FIRM</name>
<dbReference type="InterPro" id="IPR000100">
    <property type="entry name" value="RNase_P"/>
</dbReference>
<reference evidence="8" key="1">
    <citation type="journal article" date="2021" name="PeerJ">
        <title>Extensive microbial diversity within the chicken gut microbiome revealed by metagenomics and culture.</title>
        <authorList>
            <person name="Gilroy R."/>
            <person name="Ravi A."/>
            <person name="Getino M."/>
            <person name="Pursley I."/>
            <person name="Horton D.L."/>
            <person name="Alikhan N.F."/>
            <person name="Baker D."/>
            <person name="Gharbi K."/>
            <person name="Hall N."/>
            <person name="Watson M."/>
            <person name="Adriaenssens E.M."/>
            <person name="Foster-Nyarko E."/>
            <person name="Jarju S."/>
            <person name="Secka A."/>
            <person name="Antonio M."/>
            <person name="Oren A."/>
            <person name="Chaudhuri R.R."/>
            <person name="La Ragione R."/>
            <person name="Hildebrand F."/>
            <person name="Pallen M.J."/>
        </authorList>
    </citation>
    <scope>NUCLEOTIDE SEQUENCE</scope>
    <source>
        <strain evidence="8">ChiBcec15-3976</strain>
    </source>
</reference>
<keyword evidence="3 6" id="KW-0255">Endonuclease</keyword>
<dbReference type="EC" id="3.1.26.5" evidence="6 7"/>
<reference evidence="8" key="2">
    <citation type="submission" date="2021-04" db="EMBL/GenBank/DDBJ databases">
        <authorList>
            <person name="Gilroy R."/>
        </authorList>
    </citation>
    <scope>NUCLEOTIDE SEQUENCE</scope>
    <source>
        <strain evidence="8">ChiBcec15-3976</strain>
    </source>
</reference>
<dbReference type="Gene3D" id="3.30.230.10">
    <property type="match status" value="1"/>
</dbReference>
<dbReference type="InterPro" id="IPR020568">
    <property type="entry name" value="Ribosomal_Su5_D2-typ_SF"/>
</dbReference>
<dbReference type="EMBL" id="DWUU01000060">
    <property type="protein sequence ID" value="HJD43321.1"/>
    <property type="molecule type" value="Genomic_DNA"/>
</dbReference>
<dbReference type="Pfam" id="PF00825">
    <property type="entry name" value="Ribonuclease_P"/>
    <property type="match status" value="1"/>
</dbReference>
<dbReference type="Proteomes" id="UP000823909">
    <property type="component" value="Unassembled WGS sequence"/>
</dbReference>
<dbReference type="HAMAP" id="MF_00227">
    <property type="entry name" value="RNase_P"/>
    <property type="match status" value="1"/>
</dbReference>
<evidence type="ECO:0000313" key="9">
    <source>
        <dbReference type="Proteomes" id="UP000823909"/>
    </source>
</evidence>
<evidence type="ECO:0000256" key="3">
    <source>
        <dbReference type="ARBA" id="ARBA00022759"/>
    </source>
</evidence>
<keyword evidence="2 6" id="KW-0540">Nuclease</keyword>
<dbReference type="GO" id="GO:0030677">
    <property type="term" value="C:ribonuclease P complex"/>
    <property type="evidence" value="ECO:0007669"/>
    <property type="project" value="TreeGrafter"/>
</dbReference>
<accession>A0A9D2U6S7</accession>
<protein>
    <recommendedName>
        <fullName evidence="6 7">Ribonuclease P protein component</fullName>
        <shortName evidence="6">RNase P protein</shortName>
        <shortName evidence="6">RNaseP protein</shortName>
        <ecNumber evidence="6 7">3.1.26.5</ecNumber>
    </recommendedName>
    <alternativeName>
        <fullName evidence="6">Protein C5</fullName>
    </alternativeName>
</protein>
<evidence type="ECO:0000256" key="6">
    <source>
        <dbReference type="HAMAP-Rule" id="MF_00227"/>
    </source>
</evidence>
<keyword evidence="4 6" id="KW-0378">Hydrolase</keyword>
<comment type="similarity">
    <text evidence="6">Belongs to the RnpA family.</text>
</comment>
<dbReference type="PANTHER" id="PTHR33992:SF1">
    <property type="entry name" value="RIBONUCLEASE P PROTEIN COMPONENT"/>
    <property type="match status" value="1"/>
</dbReference>
<comment type="function">
    <text evidence="6">RNaseP catalyzes the removal of the 5'-leader sequence from pre-tRNA to produce the mature 5'-terminus. It can also cleave other RNA substrates such as 4.5S RNA. The protein component plays an auxiliary but essential role in vivo by binding to the 5'-leader sequence and broadening the substrate specificity of the ribozyme.</text>
</comment>
<dbReference type="AlphaFoldDB" id="A0A9D2U6S7"/>
<evidence type="ECO:0000256" key="5">
    <source>
        <dbReference type="ARBA" id="ARBA00022884"/>
    </source>
</evidence>
<dbReference type="PANTHER" id="PTHR33992">
    <property type="entry name" value="RIBONUCLEASE P PROTEIN COMPONENT"/>
    <property type="match status" value="1"/>
</dbReference>
<keyword evidence="5 6" id="KW-0694">RNA-binding</keyword>
<evidence type="ECO:0000313" key="8">
    <source>
        <dbReference type="EMBL" id="HJD43321.1"/>
    </source>
</evidence>
<sequence length="111" mass="13035">MVFSESLKKNRDFQTVYKKGISLANSYLVMYVLKNETQRNRLGISVSKKVGNSVVRHHLTRLVRESYRLSEEHFQRGYDIVVIVRTSAKEKNYHEIESALIHLGKLHKIYI</sequence>
<dbReference type="NCBIfam" id="TIGR00188">
    <property type="entry name" value="rnpA"/>
    <property type="match status" value="1"/>
</dbReference>
<comment type="subunit">
    <text evidence="6">Consists of a catalytic RNA component (M1 or rnpB) and a protein subunit.</text>
</comment>
<dbReference type="InterPro" id="IPR014721">
    <property type="entry name" value="Ribsml_uS5_D2-typ_fold_subgr"/>
</dbReference>
<dbReference type="SUPFAM" id="SSF54211">
    <property type="entry name" value="Ribosomal protein S5 domain 2-like"/>
    <property type="match status" value="1"/>
</dbReference>
<proteinExistence type="inferred from homology"/>